<protein>
    <submittedName>
        <fullName evidence="1">Uncharacterized protein</fullName>
    </submittedName>
</protein>
<dbReference type="STRING" id="237018.SAMN04489723_104139"/>
<reference evidence="1 2" key="1">
    <citation type="submission" date="2016-10" db="EMBL/GenBank/DDBJ databases">
        <authorList>
            <person name="de Groot N.N."/>
        </authorList>
    </citation>
    <scope>NUCLEOTIDE SEQUENCE [LARGE SCALE GENOMIC DNA]</scope>
    <source>
        <strain evidence="1 2">DSM 23399</strain>
    </source>
</reference>
<dbReference type="Proteomes" id="UP000198790">
    <property type="component" value="Unassembled WGS sequence"/>
</dbReference>
<dbReference type="AlphaFoldDB" id="A0A1I0Y6I3"/>
<name>A0A1I0Y6I3_9BACT</name>
<dbReference type="OrthoDB" id="826073at2"/>
<keyword evidence="2" id="KW-1185">Reference proteome</keyword>
<proteinExistence type="predicted"/>
<accession>A0A1I0Y6I3</accession>
<evidence type="ECO:0000313" key="2">
    <source>
        <dbReference type="Proteomes" id="UP000198790"/>
    </source>
</evidence>
<dbReference type="EMBL" id="FOKK01000004">
    <property type="protein sequence ID" value="SFB08919.1"/>
    <property type="molecule type" value="Genomic_DNA"/>
</dbReference>
<dbReference type="RefSeq" id="WP_092895559.1">
    <property type="nucleotide sequence ID" value="NZ_FOKK01000004.1"/>
</dbReference>
<organism evidence="1 2">
    <name type="scientific">Algoriphagus aquimarinus</name>
    <dbReference type="NCBI Taxonomy" id="237018"/>
    <lineage>
        <taxon>Bacteria</taxon>
        <taxon>Pseudomonadati</taxon>
        <taxon>Bacteroidota</taxon>
        <taxon>Cytophagia</taxon>
        <taxon>Cytophagales</taxon>
        <taxon>Cyclobacteriaceae</taxon>
        <taxon>Algoriphagus</taxon>
    </lineage>
</organism>
<gene>
    <name evidence="1" type="ORF">SAMN04489723_104139</name>
</gene>
<sequence length="86" mass="10010">MFDGPDYPNSITEDLFESWLEEGRASKISYHFLLIVWNVYDEKYNPVYVETREEIGNYELYPNAKGSEALIAVYDLYSESRVSIGV</sequence>
<evidence type="ECO:0000313" key="1">
    <source>
        <dbReference type="EMBL" id="SFB08919.1"/>
    </source>
</evidence>